<keyword evidence="1" id="KW-0732">Signal</keyword>
<sequence length="173" mass="18591">MRRIFGVMVLASIGWSGAALAQQPGSKALVDAVTACRTESDSQARLRCFDTASAALQQASAAGSLIVVDKNEVRRTRRSLFGFALPKLPFFNGDDSAEEAPEELEAKIASARSLGNDKWQFVLDSGAVWQTSQASPYFGTPKAGQTVKLKKGAMGSYFASREGSRSVRAIRVR</sequence>
<protein>
    <submittedName>
        <fullName evidence="2">Uncharacterized protein</fullName>
    </submittedName>
</protein>
<reference evidence="2" key="1">
    <citation type="submission" date="2020-02" db="EMBL/GenBank/DDBJ databases">
        <authorList>
            <person name="Meier V. D."/>
        </authorList>
    </citation>
    <scope>NUCLEOTIDE SEQUENCE</scope>
    <source>
        <strain evidence="2">AVDCRST_MAG23</strain>
    </source>
</reference>
<name>A0A6J4UG40_9SPHN</name>
<evidence type="ECO:0000256" key="1">
    <source>
        <dbReference type="SAM" id="SignalP"/>
    </source>
</evidence>
<feature type="chain" id="PRO_5027104741" evidence="1">
    <location>
        <begin position="22"/>
        <end position="173"/>
    </location>
</feature>
<gene>
    <name evidence="2" type="ORF">AVDCRST_MAG23-2891</name>
</gene>
<dbReference type="AlphaFoldDB" id="A0A6J4UG40"/>
<accession>A0A6J4UG40</accession>
<evidence type="ECO:0000313" key="2">
    <source>
        <dbReference type="EMBL" id="CAA9549834.1"/>
    </source>
</evidence>
<dbReference type="EMBL" id="CADCWD010000096">
    <property type="protein sequence ID" value="CAA9549834.1"/>
    <property type="molecule type" value="Genomic_DNA"/>
</dbReference>
<proteinExistence type="predicted"/>
<feature type="signal peptide" evidence="1">
    <location>
        <begin position="1"/>
        <end position="21"/>
    </location>
</feature>
<organism evidence="2">
    <name type="scientific">uncultured Sphingosinicella sp</name>
    <dbReference type="NCBI Taxonomy" id="478748"/>
    <lineage>
        <taxon>Bacteria</taxon>
        <taxon>Pseudomonadati</taxon>
        <taxon>Pseudomonadota</taxon>
        <taxon>Alphaproteobacteria</taxon>
        <taxon>Sphingomonadales</taxon>
        <taxon>Sphingosinicellaceae</taxon>
        <taxon>Sphingosinicella</taxon>
        <taxon>environmental samples</taxon>
    </lineage>
</organism>